<dbReference type="GeneID" id="111432777"/>
<organism evidence="4 5">
    <name type="scientific">Cucurbita moschata</name>
    <name type="common">Winter crookneck squash</name>
    <name type="synonym">Cucurbita pepo var. moschata</name>
    <dbReference type="NCBI Taxonomy" id="3662"/>
    <lineage>
        <taxon>Eukaryota</taxon>
        <taxon>Viridiplantae</taxon>
        <taxon>Streptophyta</taxon>
        <taxon>Embryophyta</taxon>
        <taxon>Tracheophyta</taxon>
        <taxon>Spermatophyta</taxon>
        <taxon>Magnoliopsida</taxon>
        <taxon>eudicotyledons</taxon>
        <taxon>Gunneridae</taxon>
        <taxon>Pentapetalae</taxon>
        <taxon>rosids</taxon>
        <taxon>fabids</taxon>
        <taxon>Cucurbitales</taxon>
        <taxon>Cucurbitaceae</taxon>
        <taxon>Cucurbiteae</taxon>
        <taxon>Cucurbita</taxon>
    </lineage>
</organism>
<evidence type="ECO:0000313" key="5">
    <source>
        <dbReference type="RefSeq" id="XP_022925491.1"/>
    </source>
</evidence>
<accession>A0A6J1ECC8</accession>
<dbReference type="Gene3D" id="3.40.50.1820">
    <property type="entry name" value="alpha/beta hydrolase"/>
    <property type="match status" value="1"/>
</dbReference>
<dbReference type="AlphaFoldDB" id="A0A6J1ECC8"/>
<evidence type="ECO:0000259" key="3">
    <source>
        <dbReference type="Pfam" id="PF07859"/>
    </source>
</evidence>
<keyword evidence="4" id="KW-1185">Reference proteome</keyword>
<protein>
    <submittedName>
        <fullName evidence="5">Probable carboxylesterase 18</fullName>
    </submittedName>
</protein>
<dbReference type="PROSITE" id="PS01173">
    <property type="entry name" value="LIPASE_GDXG_HIS"/>
    <property type="match status" value="1"/>
</dbReference>
<dbReference type="SUPFAM" id="SSF53474">
    <property type="entry name" value="alpha/beta-Hydrolases"/>
    <property type="match status" value="1"/>
</dbReference>
<dbReference type="RefSeq" id="XP_022925491.1">
    <property type="nucleotide sequence ID" value="XM_023069723.1"/>
</dbReference>
<dbReference type="GO" id="GO:0009860">
    <property type="term" value="P:pollen tube growth"/>
    <property type="evidence" value="ECO:0007669"/>
    <property type="project" value="TreeGrafter"/>
</dbReference>
<proteinExistence type="inferred from homology"/>
<evidence type="ECO:0000256" key="2">
    <source>
        <dbReference type="ARBA" id="ARBA00022801"/>
    </source>
</evidence>
<dbReference type="KEGG" id="cmos:111432777"/>
<evidence type="ECO:0000256" key="1">
    <source>
        <dbReference type="ARBA" id="ARBA00010515"/>
    </source>
</evidence>
<reference evidence="5" key="1">
    <citation type="submission" date="2025-08" db="UniProtKB">
        <authorList>
            <consortium name="RefSeq"/>
        </authorList>
    </citation>
    <scope>IDENTIFICATION</scope>
    <source>
        <tissue evidence="5">Young leaves</tissue>
    </source>
</reference>
<gene>
    <name evidence="5" type="primary">LOC111432777</name>
</gene>
<keyword evidence="2" id="KW-0378">Hydrolase</keyword>
<dbReference type="Pfam" id="PF07859">
    <property type="entry name" value="Abhydrolase_3"/>
    <property type="match status" value="1"/>
</dbReference>
<dbReference type="InterPro" id="IPR013094">
    <property type="entry name" value="AB_hydrolase_3"/>
</dbReference>
<feature type="domain" description="Alpha/beta hydrolase fold-3" evidence="3">
    <location>
        <begin position="95"/>
        <end position="314"/>
    </location>
</feature>
<dbReference type="InterPro" id="IPR002168">
    <property type="entry name" value="Lipase_GDXG_HIS_AS"/>
</dbReference>
<sequence length="341" mass="38193">MQPSSVSSEISTSQLPWKHRLTLRFAALLFNASIRSDLTVNRRLLNFLDPKIPPNPNSIHAVSSSDLTIDDSRDLFLRIFTPTVAATDSVLPPVIFYFHGGGFAFGSADATSMDMAARRFSKELGAVVISVNYRLAPQFRFPCQYDDGFDAVKFIDEMDDDDPLLGKADLSRCFILGESAGGNLGHHVAVRASEYAFKRVKVIGFIASQPFFGGEERTESEIRLCNQPPLTLKLADWFWKAFLPAGEDRDHAAANVNGPNGRDVSGLRNFPATIILAGGLDLLIDRQRRYYEELKRMGKEVKLVVFTNGVHGFFSFEDPPEYSLMIKEMRDFIAMFHRNIL</sequence>
<dbReference type="PANTHER" id="PTHR23024">
    <property type="entry name" value="ARYLACETAMIDE DEACETYLASE"/>
    <property type="match status" value="1"/>
</dbReference>
<dbReference type="PANTHER" id="PTHR23024:SF24">
    <property type="entry name" value="ALPHA_BETA HYDROLASE FOLD-3 DOMAIN-CONTAINING PROTEIN"/>
    <property type="match status" value="1"/>
</dbReference>
<dbReference type="GO" id="GO:0052689">
    <property type="term" value="F:carboxylic ester hydrolase activity"/>
    <property type="evidence" value="ECO:0007669"/>
    <property type="project" value="TreeGrafter"/>
</dbReference>
<evidence type="ECO:0000313" key="4">
    <source>
        <dbReference type="Proteomes" id="UP000504609"/>
    </source>
</evidence>
<comment type="similarity">
    <text evidence="1">Belongs to the 'GDXG' lipolytic enzyme family.</text>
</comment>
<dbReference type="InterPro" id="IPR050466">
    <property type="entry name" value="Carboxylest/Gibb_receptor"/>
</dbReference>
<name>A0A6J1ECC8_CUCMO</name>
<dbReference type="Proteomes" id="UP000504609">
    <property type="component" value="Unplaced"/>
</dbReference>
<dbReference type="InterPro" id="IPR029058">
    <property type="entry name" value="AB_hydrolase_fold"/>
</dbReference>